<dbReference type="Proteomes" id="UP000481861">
    <property type="component" value="Unassembled WGS sequence"/>
</dbReference>
<protein>
    <submittedName>
        <fullName evidence="1">Uncharacterized protein</fullName>
    </submittedName>
</protein>
<gene>
    <name evidence="1" type="ORF">BDV95DRAFT_176057</name>
</gene>
<name>A0A7C8M794_9PLEO</name>
<keyword evidence="2" id="KW-1185">Reference proteome</keyword>
<organism evidence="1 2">
    <name type="scientific">Massariosphaeria phaeospora</name>
    <dbReference type="NCBI Taxonomy" id="100035"/>
    <lineage>
        <taxon>Eukaryota</taxon>
        <taxon>Fungi</taxon>
        <taxon>Dikarya</taxon>
        <taxon>Ascomycota</taxon>
        <taxon>Pezizomycotina</taxon>
        <taxon>Dothideomycetes</taxon>
        <taxon>Pleosporomycetidae</taxon>
        <taxon>Pleosporales</taxon>
        <taxon>Pleosporales incertae sedis</taxon>
        <taxon>Massariosphaeria</taxon>
    </lineage>
</organism>
<dbReference type="AlphaFoldDB" id="A0A7C8M794"/>
<sequence length="168" mass="19262">MSVLEDSIEWSEKRWCRESRVFRAKRKNSHIYARPVSDQGFVVVAFVRCLLPKSDLHHYRKIELCSMVSADCTGFDSLGISKRPHLHPKLSRTSCRWAHSACRLVRDSCIALSRLWFLSMFTPIELLPHAGGSTNRRALPPLRWVRQSSLGQWRAADASPQQGPHLNL</sequence>
<evidence type="ECO:0000313" key="1">
    <source>
        <dbReference type="EMBL" id="KAF2867783.1"/>
    </source>
</evidence>
<reference evidence="1 2" key="1">
    <citation type="submission" date="2020-01" db="EMBL/GenBank/DDBJ databases">
        <authorList>
            <consortium name="DOE Joint Genome Institute"/>
            <person name="Haridas S."/>
            <person name="Albert R."/>
            <person name="Binder M."/>
            <person name="Bloem J."/>
            <person name="Labutti K."/>
            <person name="Salamov A."/>
            <person name="Andreopoulos B."/>
            <person name="Baker S.E."/>
            <person name="Barry K."/>
            <person name="Bills G."/>
            <person name="Bluhm B.H."/>
            <person name="Cannon C."/>
            <person name="Castanera R."/>
            <person name="Culley D.E."/>
            <person name="Daum C."/>
            <person name="Ezra D."/>
            <person name="Gonzalez J.B."/>
            <person name="Henrissat B."/>
            <person name="Kuo A."/>
            <person name="Liang C."/>
            <person name="Lipzen A."/>
            <person name="Lutzoni F."/>
            <person name="Magnuson J."/>
            <person name="Mondo S."/>
            <person name="Nolan M."/>
            <person name="Ohm R."/>
            <person name="Pangilinan J."/>
            <person name="Park H.-J.H."/>
            <person name="Ramirez L."/>
            <person name="Alfaro M."/>
            <person name="Sun H."/>
            <person name="Tritt A."/>
            <person name="Yoshinaga Y."/>
            <person name="Zwiers L.-H.L."/>
            <person name="Turgeon B.G."/>
            <person name="Goodwin S.B."/>
            <person name="Spatafora J.W."/>
            <person name="Crous P.W."/>
            <person name="Grigoriev I.V."/>
        </authorList>
    </citation>
    <scope>NUCLEOTIDE SEQUENCE [LARGE SCALE GENOMIC DNA]</scope>
    <source>
        <strain evidence="1 2">CBS 611.86</strain>
    </source>
</reference>
<proteinExistence type="predicted"/>
<dbReference type="EMBL" id="JAADJZ010000022">
    <property type="protein sequence ID" value="KAF2867783.1"/>
    <property type="molecule type" value="Genomic_DNA"/>
</dbReference>
<comment type="caution">
    <text evidence="1">The sequence shown here is derived from an EMBL/GenBank/DDBJ whole genome shotgun (WGS) entry which is preliminary data.</text>
</comment>
<accession>A0A7C8M794</accession>
<evidence type="ECO:0000313" key="2">
    <source>
        <dbReference type="Proteomes" id="UP000481861"/>
    </source>
</evidence>